<dbReference type="AlphaFoldDB" id="A0A376M6H7"/>
<evidence type="ECO:0000313" key="1">
    <source>
        <dbReference type="EMBL" id="STF93594.1"/>
    </source>
</evidence>
<name>A0A376M6H7_ECOLX</name>
<dbReference type="Proteomes" id="UP000254043">
    <property type="component" value="Unassembled WGS sequence"/>
</dbReference>
<protein>
    <submittedName>
        <fullName evidence="1">Uncharacterized protein</fullName>
    </submittedName>
</protein>
<organism evidence="1 2">
    <name type="scientific">Escherichia coli</name>
    <dbReference type="NCBI Taxonomy" id="562"/>
    <lineage>
        <taxon>Bacteria</taxon>
        <taxon>Pseudomonadati</taxon>
        <taxon>Pseudomonadota</taxon>
        <taxon>Gammaproteobacteria</taxon>
        <taxon>Enterobacterales</taxon>
        <taxon>Enterobacteriaceae</taxon>
        <taxon>Escherichia</taxon>
    </lineage>
</organism>
<proteinExistence type="predicted"/>
<reference evidence="1 2" key="1">
    <citation type="submission" date="2018-06" db="EMBL/GenBank/DDBJ databases">
        <authorList>
            <consortium name="Pathogen Informatics"/>
            <person name="Doyle S."/>
        </authorList>
    </citation>
    <scope>NUCLEOTIDE SEQUENCE [LARGE SCALE GENOMIC DNA]</scope>
    <source>
        <strain evidence="1 2">NCTC7927</strain>
    </source>
</reference>
<dbReference type="EMBL" id="UGAK01000003">
    <property type="protein sequence ID" value="STF93594.1"/>
    <property type="molecule type" value="Genomic_DNA"/>
</dbReference>
<sequence>MNLLEIVNAGILRQLSNRLVAVKTEVTNQFEPPRVSWRVFYL</sequence>
<accession>A0A376M6H7</accession>
<evidence type="ECO:0000313" key="2">
    <source>
        <dbReference type="Proteomes" id="UP000254043"/>
    </source>
</evidence>
<gene>
    <name evidence="1" type="ORF">NCTC7927_02380</name>
</gene>